<feature type="compositionally biased region" description="Basic and acidic residues" evidence="1">
    <location>
        <begin position="74"/>
        <end position="90"/>
    </location>
</feature>
<reference evidence="2 3" key="1">
    <citation type="submission" date="2009-02" db="EMBL/GenBank/DDBJ databases">
        <title>Annotation of Streptomyces hygroscopicus strain ATCC 53653.</title>
        <authorList>
            <consortium name="The Broad Institute Genome Sequencing Platform"/>
            <consortium name="Broad Institute Microbial Sequencing Center"/>
            <person name="Fischbach M."/>
            <person name="Godfrey P."/>
            <person name="Ward D."/>
            <person name="Young S."/>
            <person name="Zeng Q."/>
            <person name="Koehrsen M."/>
            <person name="Alvarado L."/>
            <person name="Berlin A.M."/>
            <person name="Bochicchio J."/>
            <person name="Borenstein D."/>
            <person name="Chapman S.B."/>
            <person name="Chen Z."/>
            <person name="Engels R."/>
            <person name="Freedman E."/>
            <person name="Gellesch M."/>
            <person name="Goldberg J."/>
            <person name="Griggs A."/>
            <person name="Gujja S."/>
            <person name="Heilman E.R."/>
            <person name="Heiman D.I."/>
            <person name="Hepburn T.A."/>
            <person name="Howarth C."/>
            <person name="Jen D."/>
            <person name="Larson L."/>
            <person name="Lewis B."/>
            <person name="Mehta T."/>
            <person name="Park D."/>
            <person name="Pearson M."/>
            <person name="Richards J."/>
            <person name="Roberts A."/>
            <person name="Saif S."/>
            <person name="Shea T.D."/>
            <person name="Shenoy N."/>
            <person name="Sisk P."/>
            <person name="Stolte C."/>
            <person name="Sykes S.N."/>
            <person name="Thomson T."/>
            <person name="Walk T."/>
            <person name="White J."/>
            <person name="Yandava C."/>
            <person name="Straight P."/>
            <person name="Clardy J."/>
            <person name="Hung D."/>
            <person name="Kolter R."/>
            <person name="Mekalanos J."/>
            <person name="Walker S."/>
            <person name="Walsh C.T."/>
            <person name="Wieland-Brown L.C."/>
            <person name="Haas B."/>
            <person name="Nusbaum C."/>
            <person name="Birren B."/>
        </authorList>
    </citation>
    <scope>NUCLEOTIDE SEQUENCE [LARGE SCALE GENOMIC DNA]</scope>
    <source>
        <strain evidence="2 3">ATCC 53653</strain>
    </source>
</reference>
<evidence type="ECO:0000256" key="1">
    <source>
        <dbReference type="SAM" id="MobiDB-lite"/>
    </source>
</evidence>
<protein>
    <submittedName>
        <fullName evidence="2">Uncharacterized protein</fullName>
    </submittedName>
</protein>
<dbReference type="EMBL" id="GG657754">
    <property type="protein sequence ID" value="EFL24333.1"/>
    <property type="molecule type" value="Genomic_DNA"/>
</dbReference>
<organism evidence="2 3">
    <name type="scientific">Streptomyces himastatinicus ATCC 53653</name>
    <dbReference type="NCBI Taxonomy" id="457427"/>
    <lineage>
        <taxon>Bacteria</taxon>
        <taxon>Bacillati</taxon>
        <taxon>Actinomycetota</taxon>
        <taxon>Actinomycetes</taxon>
        <taxon>Kitasatosporales</taxon>
        <taxon>Streptomycetaceae</taxon>
        <taxon>Streptomyces</taxon>
        <taxon>Streptomyces violaceusniger group</taxon>
    </lineage>
</organism>
<keyword evidence="3" id="KW-1185">Reference proteome</keyword>
<dbReference type="HOGENOM" id="CLU_2095496_0_0_11"/>
<accession>D9WU98</accession>
<feature type="region of interest" description="Disordered" evidence="1">
    <location>
        <begin position="74"/>
        <end position="116"/>
    </location>
</feature>
<dbReference type="AlphaFoldDB" id="D9WU98"/>
<dbReference type="Proteomes" id="UP000003963">
    <property type="component" value="Unassembled WGS sequence"/>
</dbReference>
<proteinExistence type="predicted"/>
<sequence>MRGVCTDPYAGKPLLEGARRCSQEEVKHVVARRGSPGPDPVALVEIDLYGELMIAAASADEDRLSPDRIDEVLRVEADRSADRTVERSDSANRSTGRTTENTERPENDGPGGPDAG</sequence>
<name>D9WU98_9ACTN</name>
<evidence type="ECO:0000313" key="3">
    <source>
        <dbReference type="Proteomes" id="UP000003963"/>
    </source>
</evidence>
<evidence type="ECO:0000313" key="2">
    <source>
        <dbReference type="EMBL" id="EFL24333.1"/>
    </source>
</evidence>
<gene>
    <name evidence="2" type="ORF">SSOG_04047</name>
</gene>